<name>A0A9P0PA05_ACAOB</name>
<reference evidence="1" key="1">
    <citation type="submission" date="2022-03" db="EMBL/GenBank/DDBJ databases">
        <authorList>
            <person name="Sayadi A."/>
        </authorList>
    </citation>
    <scope>NUCLEOTIDE SEQUENCE</scope>
</reference>
<accession>A0A9P0PA05</accession>
<evidence type="ECO:0000313" key="1">
    <source>
        <dbReference type="EMBL" id="CAH1977146.1"/>
    </source>
</evidence>
<sequence>MQMSHLIPDDELVKAYFCEISYTTYLNCGSPKEAVALHAGYWCNLRERKVGKGNTTRSHLWLQSEDLVAMKASYILVFTMLIVEMDKYIEDTRNKEDHC</sequence>
<proteinExistence type="predicted"/>
<dbReference type="EMBL" id="CAKOFQ010006854">
    <property type="protein sequence ID" value="CAH1977146.1"/>
    <property type="molecule type" value="Genomic_DNA"/>
</dbReference>
<gene>
    <name evidence="1" type="ORF">ACAOBT_LOCUS12487</name>
</gene>
<comment type="caution">
    <text evidence="1">The sequence shown here is derived from an EMBL/GenBank/DDBJ whole genome shotgun (WGS) entry which is preliminary data.</text>
</comment>
<protein>
    <submittedName>
        <fullName evidence="1">Uncharacterized protein</fullName>
    </submittedName>
</protein>
<evidence type="ECO:0000313" key="2">
    <source>
        <dbReference type="Proteomes" id="UP001152888"/>
    </source>
</evidence>
<keyword evidence="2" id="KW-1185">Reference proteome</keyword>
<dbReference type="AlphaFoldDB" id="A0A9P0PA05"/>
<dbReference type="Proteomes" id="UP001152888">
    <property type="component" value="Unassembled WGS sequence"/>
</dbReference>
<organism evidence="1 2">
    <name type="scientific">Acanthoscelides obtectus</name>
    <name type="common">Bean weevil</name>
    <name type="synonym">Bruchus obtectus</name>
    <dbReference type="NCBI Taxonomy" id="200917"/>
    <lineage>
        <taxon>Eukaryota</taxon>
        <taxon>Metazoa</taxon>
        <taxon>Ecdysozoa</taxon>
        <taxon>Arthropoda</taxon>
        <taxon>Hexapoda</taxon>
        <taxon>Insecta</taxon>
        <taxon>Pterygota</taxon>
        <taxon>Neoptera</taxon>
        <taxon>Endopterygota</taxon>
        <taxon>Coleoptera</taxon>
        <taxon>Polyphaga</taxon>
        <taxon>Cucujiformia</taxon>
        <taxon>Chrysomeloidea</taxon>
        <taxon>Chrysomelidae</taxon>
        <taxon>Bruchinae</taxon>
        <taxon>Bruchini</taxon>
        <taxon>Acanthoscelides</taxon>
    </lineage>
</organism>